<sequence length="133" mass="14695">MSFKGRMAVYLAIAGLFAALLTGLIVQSVHIHTLEQRAQLHVVGTYVTGTVLNGDGTYLVFESDGGCAQYKPFGTVDRGTYQQDGVQICMNFAGRPMYAVWADGQLYVFSAQDDEIRVFEKQSDIPTYINVQE</sequence>
<keyword evidence="2" id="KW-1185">Reference proteome</keyword>
<accession>A0ABV1EMZ8</accession>
<dbReference type="InterPro" id="IPR011041">
    <property type="entry name" value="Quinoprot_gluc/sorb_DH_b-prop"/>
</dbReference>
<dbReference type="Proteomes" id="UP001440599">
    <property type="component" value="Unassembled WGS sequence"/>
</dbReference>
<dbReference type="RefSeq" id="WP_349139554.1">
    <property type="nucleotide sequence ID" value="NZ_JBBMFT010000002.1"/>
</dbReference>
<evidence type="ECO:0000313" key="2">
    <source>
        <dbReference type="Proteomes" id="UP001440599"/>
    </source>
</evidence>
<comment type="caution">
    <text evidence="1">The sequence shown here is derived from an EMBL/GenBank/DDBJ whole genome shotgun (WGS) entry which is preliminary data.</text>
</comment>
<proteinExistence type="predicted"/>
<dbReference type="EMBL" id="JBBMFT010000002">
    <property type="protein sequence ID" value="MEQ2455958.1"/>
    <property type="molecule type" value="Genomic_DNA"/>
</dbReference>
<name>A0ABV1EMZ8_9FIRM</name>
<gene>
    <name evidence="1" type="ORF">WMO45_05435</name>
</gene>
<organism evidence="1 2">
    <name type="scientific">Flavonifractor hominis</name>
    <dbReference type="NCBI Taxonomy" id="3133178"/>
    <lineage>
        <taxon>Bacteria</taxon>
        <taxon>Bacillati</taxon>
        <taxon>Bacillota</taxon>
        <taxon>Clostridia</taxon>
        <taxon>Eubacteriales</taxon>
        <taxon>Oscillospiraceae</taxon>
        <taxon>Flavonifractor</taxon>
    </lineage>
</organism>
<reference evidence="1 2" key="1">
    <citation type="submission" date="2024-03" db="EMBL/GenBank/DDBJ databases">
        <title>Human intestinal bacterial collection.</title>
        <authorList>
            <person name="Pauvert C."/>
            <person name="Hitch T.C.A."/>
            <person name="Clavel T."/>
        </authorList>
    </citation>
    <scope>NUCLEOTIDE SEQUENCE [LARGE SCALE GENOMIC DNA]</scope>
    <source>
        <strain evidence="1 2">CLA-AP-H34</strain>
    </source>
</reference>
<evidence type="ECO:0000313" key="1">
    <source>
        <dbReference type="EMBL" id="MEQ2455958.1"/>
    </source>
</evidence>
<dbReference type="SUPFAM" id="SSF50952">
    <property type="entry name" value="Soluble quinoprotein glucose dehydrogenase"/>
    <property type="match status" value="1"/>
</dbReference>
<protein>
    <submittedName>
        <fullName evidence="1">Uncharacterized protein</fullName>
    </submittedName>
</protein>